<evidence type="ECO:0000256" key="1">
    <source>
        <dbReference type="SAM" id="Phobius"/>
    </source>
</evidence>
<organism evidence="2 3">
    <name type="scientific">Levilactobacillus paucivorans</name>
    <dbReference type="NCBI Taxonomy" id="616990"/>
    <lineage>
        <taxon>Bacteria</taxon>
        <taxon>Bacillati</taxon>
        <taxon>Bacillota</taxon>
        <taxon>Bacilli</taxon>
        <taxon>Lactobacillales</taxon>
        <taxon>Lactobacillaceae</taxon>
        <taxon>Levilactobacillus</taxon>
    </lineage>
</organism>
<evidence type="ECO:0000313" key="3">
    <source>
        <dbReference type="Proteomes" id="UP000051906"/>
    </source>
</evidence>
<feature type="transmembrane region" description="Helical" evidence="1">
    <location>
        <begin position="35"/>
        <end position="56"/>
    </location>
</feature>
<feature type="transmembrane region" description="Helical" evidence="1">
    <location>
        <begin position="171"/>
        <end position="191"/>
    </location>
</feature>
<feature type="transmembrane region" description="Helical" evidence="1">
    <location>
        <begin position="114"/>
        <end position="134"/>
    </location>
</feature>
<evidence type="ECO:0000313" key="2">
    <source>
        <dbReference type="EMBL" id="KRN98214.1"/>
    </source>
</evidence>
<sequence length="242" mass="27375">MAVTIYLIIGLLAQRPMTLPHVLLSYLGLATIGNSAWYIFIILFLYLLTYLAWELFPTNNRRAIAFIIIGSGAYMLIAGWLLPEYYANTVFCYVAGMLYAHYKTAIERAVCRNWFRYLTVGLGALIIFAASYLLCAKTSGLIRLASYQVAGIMFAFCFVWLAMRFRIHNPVLAYIGGPGMFSIYILQRIPMMLLKRTGLASQPVLYFISVLVVTLLLGWLFDKAYGTVWSYGTGRRKTRTAS</sequence>
<reference evidence="2 3" key="1">
    <citation type="journal article" date="2015" name="Genome Announc.">
        <title>Expanding the biotechnology potential of lactobacilli through comparative genomics of 213 strains and associated genera.</title>
        <authorList>
            <person name="Sun Z."/>
            <person name="Harris H.M."/>
            <person name="McCann A."/>
            <person name="Guo C."/>
            <person name="Argimon S."/>
            <person name="Zhang W."/>
            <person name="Yang X."/>
            <person name="Jeffery I.B."/>
            <person name="Cooney J.C."/>
            <person name="Kagawa T.F."/>
            <person name="Liu W."/>
            <person name="Song Y."/>
            <person name="Salvetti E."/>
            <person name="Wrobel A."/>
            <person name="Rasinkangas P."/>
            <person name="Parkhill J."/>
            <person name="Rea M.C."/>
            <person name="O'Sullivan O."/>
            <person name="Ritari J."/>
            <person name="Douillard F.P."/>
            <person name="Paul Ross R."/>
            <person name="Yang R."/>
            <person name="Briner A.E."/>
            <person name="Felis G.E."/>
            <person name="de Vos W.M."/>
            <person name="Barrangou R."/>
            <person name="Klaenhammer T.R."/>
            <person name="Caufield P.W."/>
            <person name="Cui Y."/>
            <person name="Zhang H."/>
            <person name="O'Toole P.W."/>
        </authorList>
    </citation>
    <scope>NUCLEOTIDE SEQUENCE [LARGE SCALE GENOMIC DNA]</scope>
    <source>
        <strain evidence="2 3">DSM 22467</strain>
    </source>
</reference>
<evidence type="ECO:0008006" key="4">
    <source>
        <dbReference type="Google" id="ProtNLM"/>
    </source>
</evidence>
<proteinExistence type="predicted"/>
<dbReference type="RefSeq" id="WP_057879177.1">
    <property type="nucleotide sequence ID" value="NZ_JQCA01000157.1"/>
</dbReference>
<keyword evidence="1" id="KW-0472">Membrane</keyword>
<feature type="transmembrane region" description="Helical" evidence="1">
    <location>
        <begin position="140"/>
        <end position="162"/>
    </location>
</feature>
<dbReference type="Proteomes" id="UP000051906">
    <property type="component" value="Unassembled WGS sequence"/>
</dbReference>
<keyword evidence="1" id="KW-0812">Transmembrane</keyword>
<feature type="transmembrane region" description="Helical" evidence="1">
    <location>
        <begin position="63"/>
        <end position="80"/>
    </location>
</feature>
<feature type="transmembrane region" description="Helical" evidence="1">
    <location>
        <begin position="203"/>
        <end position="221"/>
    </location>
</feature>
<gene>
    <name evidence="2" type="ORF">IV54_GL000945</name>
</gene>
<dbReference type="PATRIC" id="fig|616990.3.peg.1018"/>
<keyword evidence="3" id="KW-1185">Reference proteome</keyword>
<dbReference type="EMBL" id="JQCA01000157">
    <property type="protein sequence ID" value="KRN98214.1"/>
    <property type="molecule type" value="Genomic_DNA"/>
</dbReference>
<accession>A0A0R2LE45</accession>
<feature type="transmembrane region" description="Helical" evidence="1">
    <location>
        <begin position="86"/>
        <end position="102"/>
    </location>
</feature>
<keyword evidence="1" id="KW-1133">Transmembrane helix</keyword>
<dbReference type="AlphaFoldDB" id="A0A0R2LE45"/>
<comment type="caution">
    <text evidence="2">The sequence shown here is derived from an EMBL/GenBank/DDBJ whole genome shotgun (WGS) entry which is preliminary data.</text>
</comment>
<dbReference type="OrthoDB" id="3268734at2"/>
<name>A0A0R2LE45_9LACO</name>
<protein>
    <recommendedName>
        <fullName evidence="4">Acyltransferase 3 domain-containing protein</fullName>
    </recommendedName>
</protein>